<dbReference type="SMART" id="SM00692">
    <property type="entry name" value="DM3"/>
    <property type="match status" value="1"/>
</dbReference>
<dbReference type="AlphaFoldDB" id="D6W8D7"/>
<dbReference type="Pfam" id="PF05485">
    <property type="entry name" value="THAP"/>
    <property type="match status" value="1"/>
</dbReference>
<keyword evidence="4 5" id="KW-0238">DNA-binding</keyword>
<evidence type="ECO:0000256" key="2">
    <source>
        <dbReference type="ARBA" id="ARBA00022771"/>
    </source>
</evidence>
<dbReference type="InterPro" id="IPR006612">
    <property type="entry name" value="THAP_Znf"/>
</dbReference>
<dbReference type="HOGENOM" id="CLU_800068_0_0_1"/>
<dbReference type="Proteomes" id="UP000007266">
    <property type="component" value="Linkage group 1"/>
</dbReference>
<dbReference type="PhylomeDB" id="D6W8D7"/>
<accession>D6W8D7</accession>
<dbReference type="SUPFAM" id="SSF57716">
    <property type="entry name" value="Glucocorticoid receptor-like (DNA-binding domain)"/>
    <property type="match status" value="1"/>
</dbReference>
<evidence type="ECO:0000259" key="6">
    <source>
        <dbReference type="PROSITE" id="PS50950"/>
    </source>
</evidence>
<dbReference type="GO" id="GO:0043565">
    <property type="term" value="F:sequence-specific DNA binding"/>
    <property type="evidence" value="ECO:0007669"/>
    <property type="project" value="InterPro"/>
</dbReference>
<keyword evidence="3" id="KW-0862">Zinc</keyword>
<dbReference type="EMBL" id="KQ971307">
    <property type="protein sequence ID" value="EFA10878.1"/>
    <property type="molecule type" value="Genomic_DNA"/>
</dbReference>
<evidence type="ECO:0000256" key="5">
    <source>
        <dbReference type="PROSITE-ProRule" id="PRU00309"/>
    </source>
</evidence>
<keyword evidence="8" id="KW-1185">Reference proteome</keyword>
<dbReference type="GO" id="GO:0008270">
    <property type="term" value="F:zinc ion binding"/>
    <property type="evidence" value="ECO:0007669"/>
    <property type="project" value="UniProtKB-KW"/>
</dbReference>
<evidence type="ECO:0000313" key="7">
    <source>
        <dbReference type="EMBL" id="EFA10878.1"/>
    </source>
</evidence>
<evidence type="ECO:0000256" key="1">
    <source>
        <dbReference type="ARBA" id="ARBA00022723"/>
    </source>
</evidence>
<dbReference type="OrthoDB" id="7683421at2759"/>
<evidence type="ECO:0000313" key="8">
    <source>
        <dbReference type="Proteomes" id="UP000007266"/>
    </source>
</evidence>
<dbReference type="PROSITE" id="PS50950">
    <property type="entry name" value="ZF_THAP"/>
    <property type="match status" value="1"/>
</dbReference>
<organism evidence="7 8">
    <name type="scientific">Tribolium castaneum</name>
    <name type="common">Red flour beetle</name>
    <dbReference type="NCBI Taxonomy" id="7070"/>
    <lineage>
        <taxon>Eukaryota</taxon>
        <taxon>Metazoa</taxon>
        <taxon>Ecdysozoa</taxon>
        <taxon>Arthropoda</taxon>
        <taxon>Hexapoda</taxon>
        <taxon>Insecta</taxon>
        <taxon>Pterygota</taxon>
        <taxon>Neoptera</taxon>
        <taxon>Endopterygota</taxon>
        <taxon>Coleoptera</taxon>
        <taxon>Polyphaga</taxon>
        <taxon>Cucujiformia</taxon>
        <taxon>Tenebrionidae</taxon>
        <taxon>Tenebrionidae incertae sedis</taxon>
        <taxon>Tribolium</taxon>
    </lineage>
</organism>
<feature type="domain" description="THAP-type" evidence="6">
    <location>
        <begin position="1"/>
        <end position="86"/>
    </location>
</feature>
<dbReference type="PANTHER" id="PTHR46600:SF11">
    <property type="entry name" value="THAP DOMAIN-CONTAINING PROTEIN 10"/>
    <property type="match status" value="1"/>
</dbReference>
<dbReference type="OMA" id="VICETHF"/>
<name>D6W8D7_TRICA</name>
<dbReference type="eggNOG" id="ENOG502S9N9">
    <property type="taxonomic scope" value="Eukaryota"/>
</dbReference>
<evidence type="ECO:0000256" key="3">
    <source>
        <dbReference type="ARBA" id="ARBA00022833"/>
    </source>
</evidence>
<protein>
    <recommendedName>
        <fullName evidence="6">THAP-type domain-containing protein</fullName>
    </recommendedName>
</protein>
<dbReference type="InterPro" id="IPR026516">
    <property type="entry name" value="THAP1/10"/>
</dbReference>
<dbReference type="InParanoid" id="D6W8D7"/>
<keyword evidence="2 5" id="KW-0863">Zinc-finger</keyword>
<proteinExistence type="predicted"/>
<reference evidence="7 8" key="1">
    <citation type="journal article" date="2008" name="Nature">
        <title>The genome of the model beetle and pest Tribolium castaneum.</title>
        <authorList>
            <consortium name="Tribolium Genome Sequencing Consortium"/>
            <person name="Richards S."/>
            <person name="Gibbs R.A."/>
            <person name="Weinstock G.M."/>
            <person name="Brown S.J."/>
            <person name="Denell R."/>
            <person name="Beeman R.W."/>
            <person name="Gibbs R."/>
            <person name="Beeman R.W."/>
            <person name="Brown S.J."/>
            <person name="Bucher G."/>
            <person name="Friedrich M."/>
            <person name="Grimmelikhuijzen C.J."/>
            <person name="Klingler M."/>
            <person name="Lorenzen M."/>
            <person name="Richards S."/>
            <person name="Roth S."/>
            <person name="Schroder R."/>
            <person name="Tautz D."/>
            <person name="Zdobnov E.M."/>
            <person name="Muzny D."/>
            <person name="Gibbs R.A."/>
            <person name="Weinstock G.M."/>
            <person name="Attaway T."/>
            <person name="Bell S."/>
            <person name="Buhay C.J."/>
            <person name="Chandrabose M.N."/>
            <person name="Chavez D."/>
            <person name="Clerk-Blankenburg K.P."/>
            <person name="Cree A."/>
            <person name="Dao M."/>
            <person name="Davis C."/>
            <person name="Chacko J."/>
            <person name="Dinh H."/>
            <person name="Dugan-Rocha S."/>
            <person name="Fowler G."/>
            <person name="Garner T.T."/>
            <person name="Garnes J."/>
            <person name="Gnirke A."/>
            <person name="Hawes A."/>
            <person name="Hernandez J."/>
            <person name="Hines S."/>
            <person name="Holder M."/>
            <person name="Hume J."/>
            <person name="Jhangiani S.N."/>
            <person name="Joshi V."/>
            <person name="Khan Z.M."/>
            <person name="Jackson L."/>
            <person name="Kovar C."/>
            <person name="Kowis A."/>
            <person name="Lee S."/>
            <person name="Lewis L.R."/>
            <person name="Margolis J."/>
            <person name="Morgan M."/>
            <person name="Nazareth L.V."/>
            <person name="Nguyen N."/>
            <person name="Okwuonu G."/>
            <person name="Parker D."/>
            <person name="Richards S."/>
            <person name="Ruiz S.J."/>
            <person name="Santibanez J."/>
            <person name="Savard J."/>
            <person name="Scherer S.E."/>
            <person name="Schneider B."/>
            <person name="Sodergren E."/>
            <person name="Tautz D."/>
            <person name="Vattahil S."/>
            <person name="Villasana D."/>
            <person name="White C.S."/>
            <person name="Wright R."/>
            <person name="Park Y."/>
            <person name="Beeman R.W."/>
            <person name="Lord J."/>
            <person name="Oppert B."/>
            <person name="Lorenzen M."/>
            <person name="Brown S."/>
            <person name="Wang L."/>
            <person name="Savard J."/>
            <person name="Tautz D."/>
            <person name="Richards S."/>
            <person name="Weinstock G."/>
            <person name="Gibbs R.A."/>
            <person name="Liu Y."/>
            <person name="Worley K."/>
            <person name="Weinstock G."/>
            <person name="Elsik C.G."/>
            <person name="Reese J.T."/>
            <person name="Elhaik E."/>
            <person name="Landan G."/>
            <person name="Graur D."/>
            <person name="Arensburger P."/>
            <person name="Atkinson P."/>
            <person name="Beeman R.W."/>
            <person name="Beidler J."/>
            <person name="Brown S.J."/>
            <person name="Demuth J.P."/>
            <person name="Drury D.W."/>
            <person name="Du Y.Z."/>
            <person name="Fujiwara H."/>
            <person name="Lorenzen M."/>
            <person name="Maselli V."/>
            <person name="Osanai M."/>
            <person name="Park Y."/>
            <person name="Robertson H.M."/>
            <person name="Tu Z."/>
            <person name="Wang J.J."/>
            <person name="Wang S."/>
            <person name="Richards S."/>
            <person name="Song H."/>
            <person name="Zhang L."/>
            <person name="Sodergren E."/>
            <person name="Werner D."/>
            <person name="Stanke M."/>
            <person name="Morgenstern B."/>
            <person name="Solovyev V."/>
            <person name="Kosarev P."/>
            <person name="Brown G."/>
            <person name="Chen H.C."/>
            <person name="Ermolaeva O."/>
            <person name="Hlavina W."/>
            <person name="Kapustin Y."/>
            <person name="Kiryutin B."/>
            <person name="Kitts P."/>
            <person name="Maglott D."/>
            <person name="Pruitt K."/>
            <person name="Sapojnikov V."/>
            <person name="Souvorov A."/>
            <person name="Mackey A.J."/>
            <person name="Waterhouse R.M."/>
            <person name="Wyder S."/>
            <person name="Zdobnov E.M."/>
            <person name="Zdobnov E.M."/>
            <person name="Wyder S."/>
            <person name="Kriventseva E.V."/>
            <person name="Kadowaki T."/>
            <person name="Bork P."/>
            <person name="Aranda M."/>
            <person name="Bao R."/>
            <person name="Beermann A."/>
            <person name="Berns N."/>
            <person name="Bolognesi R."/>
            <person name="Bonneton F."/>
            <person name="Bopp D."/>
            <person name="Brown S.J."/>
            <person name="Bucher G."/>
            <person name="Butts T."/>
            <person name="Chaumot A."/>
            <person name="Denell R.E."/>
            <person name="Ferrier D.E."/>
            <person name="Friedrich M."/>
            <person name="Gordon C.M."/>
            <person name="Jindra M."/>
            <person name="Klingler M."/>
            <person name="Lan Q."/>
            <person name="Lattorff H.M."/>
            <person name="Laudet V."/>
            <person name="von Levetsow C."/>
            <person name="Liu Z."/>
            <person name="Lutz R."/>
            <person name="Lynch J.A."/>
            <person name="da Fonseca R.N."/>
            <person name="Posnien N."/>
            <person name="Reuter R."/>
            <person name="Roth S."/>
            <person name="Savard J."/>
            <person name="Schinko J.B."/>
            <person name="Schmitt C."/>
            <person name="Schoppmeier M."/>
            <person name="Schroder R."/>
            <person name="Shippy T.D."/>
            <person name="Simonnet F."/>
            <person name="Marques-Souza H."/>
            <person name="Tautz D."/>
            <person name="Tomoyasu Y."/>
            <person name="Trauner J."/>
            <person name="Van der Zee M."/>
            <person name="Vervoort M."/>
            <person name="Wittkopp N."/>
            <person name="Wimmer E.A."/>
            <person name="Yang X."/>
            <person name="Jones A.K."/>
            <person name="Sattelle D.B."/>
            <person name="Ebert P.R."/>
            <person name="Nelson D."/>
            <person name="Scott J.G."/>
            <person name="Beeman R.W."/>
            <person name="Muthukrishnan S."/>
            <person name="Kramer K.J."/>
            <person name="Arakane Y."/>
            <person name="Beeman R.W."/>
            <person name="Zhu Q."/>
            <person name="Hogenkamp D."/>
            <person name="Dixit R."/>
            <person name="Oppert B."/>
            <person name="Jiang H."/>
            <person name="Zou Z."/>
            <person name="Marshall J."/>
            <person name="Elpidina E."/>
            <person name="Vinokurov K."/>
            <person name="Oppert C."/>
            <person name="Zou Z."/>
            <person name="Evans J."/>
            <person name="Lu Z."/>
            <person name="Zhao P."/>
            <person name="Sumathipala N."/>
            <person name="Altincicek B."/>
            <person name="Vilcinskas A."/>
            <person name="Williams M."/>
            <person name="Hultmark D."/>
            <person name="Hetru C."/>
            <person name="Jiang H."/>
            <person name="Grimmelikhuijzen C.J."/>
            <person name="Hauser F."/>
            <person name="Cazzamali G."/>
            <person name="Williamson M."/>
            <person name="Park Y."/>
            <person name="Li B."/>
            <person name="Tanaka Y."/>
            <person name="Predel R."/>
            <person name="Neupert S."/>
            <person name="Schachtner J."/>
            <person name="Verleyen P."/>
            <person name="Raible F."/>
            <person name="Bork P."/>
            <person name="Friedrich M."/>
            <person name="Walden K.K."/>
            <person name="Robertson H.M."/>
            <person name="Angeli S."/>
            <person name="Foret S."/>
            <person name="Bucher G."/>
            <person name="Schuetz S."/>
            <person name="Maleszka R."/>
            <person name="Wimmer E.A."/>
            <person name="Beeman R.W."/>
            <person name="Lorenzen M."/>
            <person name="Tomoyasu Y."/>
            <person name="Miller S.C."/>
            <person name="Grossmann D."/>
            <person name="Bucher G."/>
        </authorList>
    </citation>
    <scope>NUCLEOTIDE SEQUENCE [LARGE SCALE GENOMIC DNA]</scope>
    <source>
        <strain evidence="7 8">Georgia GA2</strain>
    </source>
</reference>
<dbReference type="SMART" id="SM00980">
    <property type="entry name" value="THAP"/>
    <property type="match status" value="1"/>
</dbReference>
<evidence type="ECO:0000256" key="4">
    <source>
        <dbReference type="ARBA" id="ARBA00023125"/>
    </source>
</evidence>
<dbReference type="KEGG" id="tca:103314520"/>
<gene>
    <name evidence="7" type="primary">AUGUSTUS-3.0.2_01701</name>
    <name evidence="7" type="ORF">TcasGA2_TC001701</name>
</gene>
<dbReference type="PANTHER" id="PTHR46600">
    <property type="entry name" value="THAP DOMAIN-CONTAINING"/>
    <property type="match status" value="1"/>
</dbReference>
<reference evidence="7 8" key="2">
    <citation type="journal article" date="2010" name="Nucleic Acids Res.">
        <title>BeetleBase in 2010: revisions to provide comprehensive genomic information for Tribolium castaneum.</title>
        <authorList>
            <person name="Kim H.S."/>
            <person name="Murphy T."/>
            <person name="Xia J."/>
            <person name="Caragea D."/>
            <person name="Park Y."/>
            <person name="Beeman R.W."/>
            <person name="Lorenzen M.D."/>
            <person name="Butcher S."/>
            <person name="Manak J.R."/>
            <person name="Brown S.J."/>
        </authorList>
    </citation>
    <scope>GENOME REANNOTATION</scope>
    <source>
        <strain evidence="7 8">Georgia GA2</strain>
    </source>
</reference>
<sequence>MGGCRCSYRNCTNTTKTRDNLHFFHYPVKQKERCRQWIENAQKPQFYDLDEVQLRNKVICETHFKDCYFPNIQKKRLLQGAVPTLDGDCEPKRTPPSESPLKIQDVQVLPANADGTIFVLETNMQSNFQSEKVQSYIYTNNGLMVPITKLSDPVENNFFPDSDIEVEVEETPQPQTKHKPESETFTESPKSFEHFSYENNQGSSDVEMVTVEQTNVKKVAKTTMTDDIFLKTMGSKYVQKINQNSRDIAILKRLLKSKRPPKRPPNSVVLNCLKSQIPPSLSSVVNLNLNDKCDFTPEELEFFSTIHSTSPQVYEILSQKYKWKLPNPETFNNIPANKNNGHVYGED</sequence>
<keyword evidence="1" id="KW-0479">Metal-binding</keyword>